<evidence type="ECO:0000313" key="3">
    <source>
        <dbReference type="Proteomes" id="UP000007129"/>
    </source>
</evidence>
<reference evidence="2 3" key="1">
    <citation type="journal article" date="2012" name="BMC Genomics">
        <title>Tools to kill: Genome of one of the most destructive plant pathogenic fungi Macrophomina phaseolina.</title>
        <authorList>
            <person name="Islam M.S."/>
            <person name="Haque M.S."/>
            <person name="Islam M.M."/>
            <person name="Emdad E.M."/>
            <person name="Halim A."/>
            <person name="Hossen Q.M.M."/>
            <person name="Hossain M.Z."/>
            <person name="Ahmed B."/>
            <person name="Rahim S."/>
            <person name="Rahman M.S."/>
            <person name="Alam M.M."/>
            <person name="Hou S."/>
            <person name="Wan X."/>
            <person name="Saito J.A."/>
            <person name="Alam M."/>
        </authorList>
    </citation>
    <scope>NUCLEOTIDE SEQUENCE [LARGE SCALE GENOMIC DNA]</scope>
    <source>
        <strain evidence="2 3">MS6</strain>
    </source>
</reference>
<accession>K2SWG6</accession>
<sequence>MSGQLIRTDSGEAVAYAALSYVWGTKEQLLLDSTTVQTLEKPGGLTKYASQIPSTIRDAVTMCQNVGIRYLWVDSLCIQQDLTGEKQREINAMASIYNGAIVTIVAASGDDPWTPLPGIRESTRPGRPPIITKGLKLACAGVDYRLTVENSKWNTRGWTYQEGILSRRLLIFSRDQLFFRCNTATWQEDTVLEDPDSVDHRLRIEDSDMEHPFWKESLRGISPTSFFSTYCDMIKSYVEREFTDPSDALNAFSGVIEALEGFLGTRFFIGLPARYFYIALCFLFPEFDGEAGQVDRRPMLPAWSWVAWNSEDGIYYPDALLHISDEPSALRGLSTIYIGASNGLRRITKPERGLDVQHISKRTLFDQVRKRLKAAKARGIPWRHVLVFCAETAWLHVSREHLVTCRKTKVILGPIVLHTGCMDKRGKMVEFVAIYECEEEENLRWYTWLLLVDTKSGLSTRLVAHMVNTEAWLKLSRKRRVVYLI</sequence>
<proteinExistence type="predicted"/>
<dbReference type="Pfam" id="PF06985">
    <property type="entry name" value="HET"/>
    <property type="match status" value="1"/>
</dbReference>
<feature type="domain" description="Heterokaryon incompatibility" evidence="1">
    <location>
        <begin position="16"/>
        <end position="162"/>
    </location>
</feature>
<evidence type="ECO:0000313" key="2">
    <source>
        <dbReference type="EMBL" id="EKG20915.1"/>
    </source>
</evidence>
<protein>
    <submittedName>
        <fullName evidence="2">Heterokaryon incompatibility</fullName>
    </submittedName>
</protein>
<dbReference type="InParanoid" id="K2SWG6"/>
<dbReference type="PANTHER" id="PTHR33112">
    <property type="entry name" value="DOMAIN PROTEIN, PUTATIVE-RELATED"/>
    <property type="match status" value="1"/>
</dbReference>
<dbReference type="AlphaFoldDB" id="K2SWG6"/>
<dbReference type="InterPro" id="IPR010730">
    <property type="entry name" value="HET"/>
</dbReference>
<name>K2SWG6_MACPH</name>
<comment type="caution">
    <text evidence="2">The sequence shown here is derived from an EMBL/GenBank/DDBJ whole genome shotgun (WGS) entry which is preliminary data.</text>
</comment>
<dbReference type="HOGENOM" id="CLU_562680_0_0_1"/>
<dbReference type="PANTHER" id="PTHR33112:SF12">
    <property type="entry name" value="HETEROKARYON INCOMPATIBILITY DOMAIN-CONTAINING PROTEIN"/>
    <property type="match status" value="1"/>
</dbReference>
<dbReference type="OrthoDB" id="5135333at2759"/>
<evidence type="ECO:0000259" key="1">
    <source>
        <dbReference type="Pfam" id="PF06985"/>
    </source>
</evidence>
<dbReference type="Proteomes" id="UP000007129">
    <property type="component" value="Unassembled WGS sequence"/>
</dbReference>
<dbReference type="EMBL" id="AHHD01000073">
    <property type="protein sequence ID" value="EKG20915.1"/>
    <property type="molecule type" value="Genomic_DNA"/>
</dbReference>
<dbReference type="STRING" id="1126212.K2SWG6"/>
<gene>
    <name evidence="2" type="ORF">MPH_01779</name>
</gene>
<dbReference type="VEuPathDB" id="FungiDB:MPH_01779"/>
<dbReference type="eggNOG" id="ENOG502SP6I">
    <property type="taxonomic scope" value="Eukaryota"/>
</dbReference>
<organism evidence="2 3">
    <name type="scientific">Macrophomina phaseolina (strain MS6)</name>
    <name type="common">Charcoal rot fungus</name>
    <dbReference type="NCBI Taxonomy" id="1126212"/>
    <lineage>
        <taxon>Eukaryota</taxon>
        <taxon>Fungi</taxon>
        <taxon>Dikarya</taxon>
        <taxon>Ascomycota</taxon>
        <taxon>Pezizomycotina</taxon>
        <taxon>Dothideomycetes</taxon>
        <taxon>Dothideomycetes incertae sedis</taxon>
        <taxon>Botryosphaeriales</taxon>
        <taxon>Botryosphaeriaceae</taxon>
        <taxon>Macrophomina</taxon>
    </lineage>
</organism>